<name>A0A926E2L2_9FIRM</name>
<dbReference type="Proteomes" id="UP000653127">
    <property type="component" value="Unassembled WGS sequence"/>
</dbReference>
<gene>
    <name evidence="1" type="ORF">H8711_13625</name>
</gene>
<organism evidence="1 2">
    <name type="scientific">Ligaoa zhengdingensis</name>
    <dbReference type="NCBI Taxonomy" id="2763658"/>
    <lineage>
        <taxon>Bacteria</taxon>
        <taxon>Bacillati</taxon>
        <taxon>Bacillota</taxon>
        <taxon>Clostridia</taxon>
        <taxon>Eubacteriales</taxon>
        <taxon>Oscillospiraceae</taxon>
        <taxon>Ligaoa</taxon>
    </lineage>
</organism>
<dbReference type="RefSeq" id="WP_249283880.1">
    <property type="nucleotide sequence ID" value="NZ_JACRST010000073.1"/>
</dbReference>
<evidence type="ECO:0000313" key="2">
    <source>
        <dbReference type="Proteomes" id="UP000653127"/>
    </source>
</evidence>
<dbReference type="AlphaFoldDB" id="A0A926E2L2"/>
<feature type="non-terminal residue" evidence="1">
    <location>
        <position position="1"/>
    </location>
</feature>
<accession>A0A926E2L2</accession>
<reference evidence="1" key="1">
    <citation type="submission" date="2020-08" db="EMBL/GenBank/DDBJ databases">
        <title>Genome public.</title>
        <authorList>
            <person name="Liu C."/>
            <person name="Sun Q."/>
        </authorList>
    </citation>
    <scope>NUCLEOTIDE SEQUENCE</scope>
    <source>
        <strain evidence="1">NSJ-31</strain>
    </source>
</reference>
<protein>
    <submittedName>
        <fullName evidence="1">Uncharacterized protein</fullName>
    </submittedName>
</protein>
<comment type="caution">
    <text evidence="1">The sequence shown here is derived from an EMBL/GenBank/DDBJ whole genome shotgun (WGS) entry which is preliminary data.</text>
</comment>
<proteinExistence type="predicted"/>
<dbReference type="EMBL" id="JACRST010000073">
    <property type="protein sequence ID" value="MBC8547944.1"/>
    <property type="molecule type" value="Genomic_DNA"/>
</dbReference>
<sequence length="90" mass="9551">KSTLTTKTLSKTGWTGSEPPFTYSLSVSGVTSSSVQEILPTTDATEEQIVALQAANMQDSGQSAGKITVKAWGDKPEIDLPVRIIIRGDL</sequence>
<keyword evidence="2" id="KW-1185">Reference proteome</keyword>
<evidence type="ECO:0000313" key="1">
    <source>
        <dbReference type="EMBL" id="MBC8547944.1"/>
    </source>
</evidence>